<dbReference type="GO" id="GO:0003700">
    <property type="term" value="F:DNA-binding transcription factor activity"/>
    <property type="evidence" value="ECO:0007669"/>
    <property type="project" value="UniProtKB-UniRule"/>
</dbReference>
<dbReference type="InterPro" id="IPR000148">
    <property type="entry name" value="Papilloma_E7"/>
</dbReference>
<keyword evidence="7 18" id="KW-0863">Zinc-finger</keyword>
<proteinExistence type="inferred from homology"/>
<comment type="function">
    <text evidence="19">E7 protein has both transforming and trans-activating activities.</text>
</comment>
<dbReference type="GO" id="GO:0052170">
    <property type="term" value="P:symbiont-mediated suppression of host innate immune response"/>
    <property type="evidence" value="ECO:0007669"/>
    <property type="project" value="UniProtKB-KW"/>
</dbReference>
<dbReference type="GO" id="GO:0003677">
    <property type="term" value="F:DNA binding"/>
    <property type="evidence" value="ECO:0007669"/>
    <property type="project" value="UniProtKB-UniRule"/>
</dbReference>
<evidence type="ECO:0000256" key="17">
    <source>
        <dbReference type="ARBA" id="ARBA00023309"/>
    </source>
</evidence>
<accession>A0A1B2K2C2</accession>
<dbReference type="Proteomes" id="UP000162055">
    <property type="component" value="Segment"/>
</dbReference>
<comment type="subunit">
    <text evidence="18">Homodimer. Homooligomer. Interacts with host RB1; this interaction induces dissociation of RB1-E2F1 complex thereby disrupting RB1 activity. Interacts with host EP300; this interaction represses EP300 transcriptional activity. Interacts with protein E2; this interaction inhibits E7 oncogenic activity. Interacts with host TMEM173/STING; this interaction impairs the ability of TMEM173/STING to sense cytosolic DNA and promote the production of type I interferon (IFN-alpha and IFN-beta).</text>
</comment>
<evidence type="ECO:0000256" key="5">
    <source>
        <dbReference type="ARBA" id="ARBA00022632"/>
    </source>
</evidence>
<evidence type="ECO:0000256" key="19">
    <source>
        <dbReference type="PIRNR" id="PIRNR003407"/>
    </source>
</evidence>
<evidence type="ECO:0000256" key="3">
    <source>
        <dbReference type="ARBA" id="ARBA00022562"/>
    </source>
</evidence>
<dbReference type="GO" id="GO:0008270">
    <property type="term" value="F:zinc ion binding"/>
    <property type="evidence" value="ECO:0007669"/>
    <property type="project" value="UniProtKB-KW"/>
</dbReference>
<dbReference type="GeneID" id="28544405"/>
<keyword evidence="8 18" id="KW-1114">Inhibition of host interferon signaling pathway by virus</keyword>
<keyword evidence="5 18" id="KW-1090">Inhibition of host innate immune response by virus</keyword>
<feature type="short sequence motif" description="Nuclear export signal" evidence="18">
    <location>
        <begin position="65"/>
        <end position="73"/>
    </location>
</feature>
<keyword evidence="6 18" id="KW-0479">Metal-binding</keyword>
<evidence type="ECO:0000256" key="15">
    <source>
        <dbReference type="ARBA" id="ARBA00023258"/>
    </source>
</evidence>
<dbReference type="PIRSF" id="PIRSF003407">
    <property type="entry name" value="Papvi_E7"/>
    <property type="match status" value="1"/>
</dbReference>
<dbReference type="GO" id="GO:0030430">
    <property type="term" value="C:host cell cytoplasm"/>
    <property type="evidence" value="ECO:0007669"/>
    <property type="project" value="UniProtKB-SubCell"/>
</dbReference>
<keyword evidence="1 18" id="KW-1121">Modulation of host cell cycle by virus</keyword>
<dbReference type="Gene3D" id="3.30.160.330">
    <property type="match status" value="1"/>
</dbReference>
<evidence type="ECO:0000256" key="11">
    <source>
        <dbReference type="ARBA" id="ARBA00023125"/>
    </source>
</evidence>
<dbReference type="HAMAP" id="MF_04004">
    <property type="entry name" value="PPV_E7"/>
    <property type="match status" value="1"/>
</dbReference>
<evidence type="ECO:0000256" key="1">
    <source>
        <dbReference type="ARBA" id="ARBA00022504"/>
    </source>
</evidence>
<keyword evidence="17 18" id="KW-1078">G1/S host cell cycle checkpoint dysregulation by virus</keyword>
<dbReference type="GO" id="GO:0006351">
    <property type="term" value="P:DNA-templated transcription"/>
    <property type="evidence" value="ECO:0007669"/>
    <property type="project" value="UniProtKB-UniRule"/>
</dbReference>
<keyword evidence="9 18" id="KW-0862">Zinc</keyword>
<comment type="caution">
    <text evidence="18">Lacks conserved residue(s) required for the propagation of feature annotation.</text>
</comment>
<keyword evidence="15" id="KW-0922">Interferon antiviral system evasion</keyword>
<comment type="subcellular location">
    <subcellularLocation>
        <location evidence="18">Host cytoplasm</location>
    </subcellularLocation>
    <subcellularLocation>
        <location evidence="18">Host nucleus</location>
    </subcellularLocation>
    <text evidence="18">Predominantly found in the host nucleus.</text>
</comment>
<dbReference type="Pfam" id="PF00527">
    <property type="entry name" value="E7"/>
    <property type="match status" value="1"/>
</dbReference>
<dbReference type="GO" id="GO:0039645">
    <property type="term" value="P:symbiont-mediated perturbation of host cell cycle G1/S transition checkpoint"/>
    <property type="evidence" value="ECO:0007669"/>
    <property type="project" value="UniProtKB-UniRule"/>
</dbReference>
<dbReference type="GO" id="GO:0039502">
    <property type="term" value="P:symbiont-mediated suppression of host type I interferon-mediated signaling pathway"/>
    <property type="evidence" value="ECO:0007669"/>
    <property type="project" value="UniProtKB-UniRule"/>
</dbReference>
<evidence type="ECO:0000256" key="12">
    <source>
        <dbReference type="ARBA" id="ARBA00023159"/>
    </source>
</evidence>
<evidence type="ECO:0000256" key="9">
    <source>
        <dbReference type="ARBA" id="ARBA00022833"/>
    </source>
</evidence>
<feature type="zinc finger region" evidence="18">
    <location>
        <begin position="47"/>
        <end position="83"/>
    </location>
</feature>
<comment type="domain">
    <text evidence="18">The E7 terminal domain is an intrinsically disordered domain, whose flexibility and conformational transitions confer target adaptability to the oncoprotein. It allows adaptation to a variety of protein targets and exposes the PEST degradation sequence that regulates its turnover in the cell.</text>
</comment>
<keyword evidence="4 18" id="KW-0945">Host-virus interaction</keyword>
<dbReference type="SUPFAM" id="SSF161234">
    <property type="entry name" value="E7 C-terminal domain-like"/>
    <property type="match status" value="1"/>
</dbReference>
<dbReference type="KEGG" id="vg:28544405"/>
<keyword evidence="13 18" id="KW-0804">Transcription</keyword>
<dbReference type="RefSeq" id="YP_009272607.1">
    <property type="nucleotide sequence ID" value="NC_030800.1"/>
</dbReference>
<evidence type="ECO:0000256" key="18">
    <source>
        <dbReference type="HAMAP-Rule" id="MF_04004"/>
    </source>
</evidence>
<keyword evidence="11 18" id="KW-0238">DNA-binding</keyword>
<keyword evidence="10 18" id="KW-0805">Transcription regulation</keyword>
<dbReference type="OrthoDB" id="28045at10239"/>
<reference evidence="20 21" key="1">
    <citation type="submission" date="2016-01" db="EMBL/GenBank/DDBJ databases">
        <title>How many papillomavirus species can be undetected in fibropapillomas?</title>
        <authorList>
            <person name="Daudt C."/>
            <person name="Chaves da Silva F.R."/>
            <person name="Streck A.F."/>
            <person name="Weber M.N."/>
            <person name="Cibulski S.P."/>
            <person name="Canal C.W."/>
        </authorList>
    </citation>
    <scope>NUCLEOTIDE SEQUENCE [LARGE SCALE GENOMIC DNA]</scope>
</reference>
<evidence type="ECO:0000256" key="8">
    <source>
        <dbReference type="ARBA" id="ARBA00022830"/>
    </source>
</evidence>
<evidence type="ECO:0000256" key="16">
    <source>
        <dbReference type="ARBA" id="ARBA00023280"/>
    </source>
</evidence>
<evidence type="ECO:0000313" key="20">
    <source>
        <dbReference type="EMBL" id="ANZ90258.1"/>
    </source>
</evidence>
<comment type="function">
    <text evidence="18">Plays a role in viral genome replication by driving entry of quiescent cells into the cell cycle. Stimulation of progression from G1 to S phase allows the virus to efficiently use the cellular DNA replicating machinery to achieve viral genome replication. E7 protein has both transforming and trans-activating activities. Induces the disassembly of the E2F1 transcription factor from RB1, with subsequent transcriptional activation of E2F1-regulated S-phase genes. Interferes with host histone deacetylation mediated by HDAC1 and HDAC2, leading to transcription activation. Plays also a role in the inhibition of both antiviral and antiproliferative functions of host interferon alpha. Interaction with host TMEM173/STING impairs the ability of TMEM173/STING to sense cytosolic DNA and promote the production of type I interferon (IFN-alpha and IFN-beta).</text>
</comment>
<protein>
    <recommendedName>
        <fullName evidence="18 19">Protein E7</fullName>
    </recommendedName>
</protein>
<evidence type="ECO:0000256" key="6">
    <source>
        <dbReference type="ARBA" id="ARBA00022723"/>
    </source>
</evidence>
<evidence type="ECO:0000256" key="2">
    <source>
        <dbReference type="ARBA" id="ARBA00022518"/>
    </source>
</evidence>
<keyword evidence="3 18" id="KW-1048">Host nucleus</keyword>
<evidence type="ECO:0000313" key="21">
    <source>
        <dbReference type="Proteomes" id="UP000162055"/>
    </source>
</evidence>
<evidence type="ECO:0000256" key="10">
    <source>
        <dbReference type="ARBA" id="ARBA00023015"/>
    </source>
</evidence>
<dbReference type="GO" id="GO:0042025">
    <property type="term" value="C:host cell nucleus"/>
    <property type="evidence" value="ECO:0007669"/>
    <property type="project" value="UniProtKB-SubCell"/>
</dbReference>
<comment type="similarity">
    <text evidence="18 19">Belongs to the papillomaviridae E7 protein family.</text>
</comment>
<dbReference type="EMBL" id="KU519395">
    <property type="protein sequence ID" value="ANZ90258.1"/>
    <property type="molecule type" value="Genomic_DNA"/>
</dbReference>
<organism evidence="20 21">
    <name type="scientific">Bos taurus papillomavirus 20</name>
    <dbReference type="NCBI Taxonomy" id="1887218"/>
    <lineage>
        <taxon>Viruses</taxon>
        <taxon>Monodnaviria</taxon>
        <taxon>Shotokuvirae</taxon>
        <taxon>Cossaviricota</taxon>
        <taxon>Papovaviricetes</taxon>
        <taxon>Zurhausenvirales</taxon>
        <taxon>Papillomaviridae</taxon>
    </lineage>
</organism>
<keyword evidence="12 18" id="KW-0010">Activator</keyword>
<sequence length="93" mass="10199">MRGTKPTIKDITLELEQIVSPANLLCEEVLPPEGAVRADPYTVALCCCLCEKKLHFGVIASEPGIRQFEQLLVECLGLLCSACNRQVQQKNGL</sequence>
<gene>
    <name evidence="18 20" type="primary">E7</name>
</gene>
<evidence type="ECO:0000256" key="13">
    <source>
        <dbReference type="ARBA" id="ARBA00023163"/>
    </source>
</evidence>
<dbReference type="GO" id="GO:0019904">
    <property type="term" value="F:protein domain specific binding"/>
    <property type="evidence" value="ECO:0007669"/>
    <property type="project" value="UniProtKB-UniRule"/>
</dbReference>
<evidence type="ECO:0000256" key="14">
    <source>
        <dbReference type="ARBA" id="ARBA00023200"/>
    </source>
</evidence>
<keyword evidence="2 18" id="KW-0244">Early protein</keyword>
<comment type="PTM">
    <text evidence="18">Highly phosphorylated.</text>
</comment>
<name>A0A1B2K2C2_9PAPI</name>
<evidence type="ECO:0000256" key="7">
    <source>
        <dbReference type="ARBA" id="ARBA00022771"/>
    </source>
</evidence>
<evidence type="ECO:0000256" key="4">
    <source>
        <dbReference type="ARBA" id="ARBA00022581"/>
    </source>
</evidence>
<keyword evidence="16 18" id="KW-0899">Viral immunoevasion</keyword>
<keyword evidence="14 18" id="KW-1035">Host cytoplasm</keyword>
<feature type="short sequence motif" description="LXCXE motif; interaction with host RB1 and TMEM173/STING" evidence="18">
    <location>
        <begin position="24"/>
        <end position="28"/>
    </location>
</feature>